<keyword evidence="2" id="KW-0732">Signal</keyword>
<sequence>MTFILRSAYGFALALAAPVTSASELGYDAYIDSAKRIKCMYGYVTAKTGNFDAARQIFEDCIARWNDVYLMIWLAQMHESGSGVPVDLNKAAALMERGANQPDDTSYVSLARYHWGTALAEGRGVKKDWQTARRWLLRASEGGQSEADEYLMRMDLSAETKPPTDYNNKRAP</sequence>
<dbReference type="InterPro" id="IPR006597">
    <property type="entry name" value="Sel1-like"/>
</dbReference>
<comment type="caution">
    <text evidence="3">The sequence shown here is derived from an EMBL/GenBank/DDBJ whole genome shotgun (WGS) entry which is preliminary data.</text>
</comment>
<protein>
    <submittedName>
        <fullName evidence="3">Sel1 repeat family protein</fullName>
    </submittedName>
</protein>
<keyword evidence="4" id="KW-1185">Reference proteome</keyword>
<dbReference type="InterPro" id="IPR011990">
    <property type="entry name" value="TPR-like_helical_dom_sf"/>
</dbReference>
<dbReference type="Proteomes" id="UP000269774">
    <property type="component" value="Unassembled WGS sequence"/>
</dbReference>
<feature type="region of interest" description="Disordered" evidence="1">
    <location>
        <begin position="152"/>
        <end position="172"/>
    </location>
</feature>
<evidence type="ECO:0000256" key="1">
    <source>
        <dbReference type="SAM" id="MobiDB-lite"/>
    </source>
</evidence>
<accession>A0A3M2HTX6</accession>
<dbReference type="Gene3D" id="1.25.40.10">
    <property type="entry name" value="Tetratricopeptide repeat domain"/>
    <property type="match status" value="1"/>
</dbReference>
<evidence type="ECO:0000313" key="3">
    <source>
        <dbReference type="EMBL" id="RMH89244.1"/>
    </source>
</evidence>
<feature type="chain" id="PRO_5018281957" evidence="2">
    <location>
        <begin position="23"/>
        <end position="172"/>
    </location>
</feature>
<reference evidence="3 4" key="1">
    <citation type="submission" date="2018-10" db="EMBL/GenBank/DDBJ databases">
        <title>Pseudomonas zhaodongensis NEAU-ST5-21(T) genome.</title>
        <authorList>
            <person name="Peng J."/>
            <person name="Liu Z.-P."/>
        </authorList>
    </citation>
    <scope>NUCLEOTIDE SEQUENCE [LARGE SCALE GENOMIC DNA]</scope>
    <source>
        <strain evidence="3 4">NEAU-ST5-21</strain>
    </source>
</reference>
<dbReference type="AlphaFoldDB" id="A0A3M2HTX6"/>
<dbReference type="RefSeq" id="WP_122166607.1">
    <property type="nucleotide sequence ID" value="NZ_JAMOIB010000004.1"/>
</dbReference>
<dbReference type="EMBL" id="RFFM01000003">
    <property type="protein sequence ID" value="RMH89244.1"/>
    <property type="molecule type" value="Genomic_DNA"/>
</dbReference>
<evidence type="ECO:0000313" key="4">
    <source>
        <dbReference type="Proteomes" id="UP000269774"/>
    </source>
</evidence>
<evidence type="ECO:0000256" key="2">
    <source>
        <dbReference type="SAM" id="SignalP"/>
    </source>
</evidence>
<name>A0A3M2HTX6_9GAMM</name>
<proteinExistence type="predicted"/>
<dbReference type="OrthoDB" id="5365194at2"/>
<feature type="signal peptide" evidence="2">
    <location>
        <begin position="1"/>
        <end position="22"/>
    </location>
</feature>
<dbReference type="Pfam" id="PF08238">
    <property type="entry name" value="Sel1"/>
    <property type="match status" value="2"/>
</dbReference>
<organism evidence="3 4">
    <name type="scientific">Stutzerimonas zhaodongensis</name>
    <dbReference type="NCBI Taxonomy" id="1176257"/>
    <lineage>
        <taxon>Bacteria</taxon>
        <taxon>Pseudomonadati</taxon>
        <taxon>Pseudomonadota</taxon>
        <taxon>Gammaproteobacteria</taxon>
        <taxon>Pseudomonadales</taxon>
        <taxon>Pseudomonadaceae</taxon>
        <taxon>Stutzerimonas</taxon>
    </lineage>
</organism>
<dbReference type="SUPFAM" id="SSF81901">
    <property type="entry name" value="HCP-like"/>
    <property type="match status" value="1"/>
</dbReference>
<gene>
    <name evidence="3" type="ORF">EA797_15010</name>
</gene>
<dbReference type="SMART" id="SM00671">
    <property type="entry name" value="SEL1"/>
    <property type="match status" value="2"/>
</dbReference>